<dbReference type="InterPro" id="IPR028427">
    <property type="entry name" value="Met_Sox_Rdtase_MsrB"/>
</dbReference>
<evidence type="ECO:0000256" key="5">
    <source>
        <dbReference type="ARBA" id="ARBA00024679"/>
    </source>
</evidence>
<dbReference type="Pfam" id="PF01641">
    <property type="entry name" value="SelR"/>
    <property type="match status" value="1"/>
</dbReference>
<dbReference type="HAMAP" id="MF_01400">
    <property type="entry name" value="MsrB"/>
    <property type="match status" value="1"/>
</dbReference>
<dbReference type="InterPro" id="IPR036509">
    <property type="entry name" value="Met_Sox_Rdtase_MsrA_sf"/>
</dbReference>
<comment type="similarity">
    <text evidence="9">Belongs to the MsrB Met sulfoxide reductase family.</text>
</comment>
<dbReference type="NCBIfam" id="NF010625">
    <property type="entry name" value="PRK14018.1"/>
    <property type="match status" value="1"/>
</dbReference>
<organism evidence="12 13">
    <name type="scientific">Suttonella indologenes</name>
    <dbReference type="NCBI Taxonomy" id="13276"/>
    <lineage>
        <taxon>Bacteria</taxon>
        <taxon>Pseudomonadati</taxon>
        <taxon>Pseudomonadota</taxon>
        <taxon>Gammaproteobacteria</taxon>
        <taxon>Cardiobacteriales</taxon>
        <taxon>Cardiobacteriaceae</taxon>
        <taxon>Suttonella</taxon>
    </lineage>
</organism>
<dbReference type="PANTHER" id="PTHR10173:SF60">
    <property type="entry name" value="PEPTIDE METHIONINE SULFOXIDE REDUCTASE MSRA_MSRB 1"/>
    <property type="match status" value="1"/>
</dbReference>
<evidence type="ECO:0000313" key="13">
    <source>
        <dbReference type="Proteomes" id="UP000254575"/>
    </source>
</evidence>
<dbReference type="SUPFAM" id="SSF51316">
    <property type="entry name" value="Mss4-like"/>
    <property type="match status" value="1"/>
</dbReference>
<protein>
    <recommendedName>
        <fullName evidence="9 10">Multifunctional fusion protein</fullName>
    </recommendedName>
    <domain>
        <recommendedName>
            <fullName evidence="10">Peptide methionine sulfoxide reductase MsrA</fullName>
            <shortName evidence="10">Protein-methionine-S-oxide reductase</shortName>
            <ecNumber evidence="10">1.8.4.11</ecNumber>
        </recommendedName>
        <alternativeName>
            <fullName evidence="10">Peptide-methionine (S)-S-oxide reductase</fullName>
            <shortName evidence="10">Peptide Met(O) reductase</shortName>
        </alternativeName>
    </domain>
    <domain>
        <recommendedName>
            <fullName evidence="9">Peptide methionine sulfoxide reductase MsrB</fullName>
            <ecNumber evidence="9">1.8.4.12</ecNumber>
        </recommendedName>
        <alternativeName>
            <fullName evidence="9">Peptide-methionine (R)-S-oxide reductase</fullName>
        </alternativeName>
    </domain>
</protein>
<dbReference type="FunFam" id="2.170.150.20:FF:000003">
    <property type="entry name" value="Peptide methionine sulfoxide reductase MsrB"/>
    <property type="match status" value="1"/>
</dbReference>
<dbReference type="GO" id="GO:0005737">
    <property type="term" value="C:cytoplasm"/>
    <property type="evidence" value="ECO:0007669"/>
    <property type="project" value="TreeGrafter"/>
</dbReference>
<dbReference type="GO" id="GO:0033744">
    <property type="term" value="F:L-methionine:thioredoxin-disulfide S-oxidoreductase activity"/>
    <property type="evidence" value="ECO:0007669"/>
    <property type="project" value="RHEA"/>
</dbReference>
<dbReference type="AlphaFoldDB" id="A0A380N1F1"/>
<evidence type="ECO:0000256" key="1">
    <source>
        <dbReference type="ARBA" id="ARBA00008076"/>
    </source>
</evidence>
<keyword evidence="3 9" id="KW-0560">Oxidoreductase</keyword>
<evidence type="ECO:0000256" key="7">
    <source>
        <dbReference type="ARBA" id="ARBA00048488"/>
    </source>
</evidence>
<dbReference type="PROSITE" id="PS51790">
    <property type="entry name" value="MSRB"/>
    <property type="match status" value="1"/>
</dbReference>
<dbReference type="OrthoDB" id="4174719at2"/>
<evidence type="ECO:0000259" key="11">
    <source>
        <dbReference type="PROSITE" id="PS51790"/>
    </source>
</evidence>
<evidence type="ECO:0000256" key="8">
    <source>
        <dbReference type="ARBA" id="ARBA00048782"/>
    </source>
</evidence>
<reference evidence="12 13" key="1">
    <citation type="submission" date="2018-06" db="EMBL/GenBank/DDBJ databases">
        <authorList>
            <consortium name="Pathogen Informatics"/>
            <person name="Doyle S."/>
        </authorList>
    </citation>
    <scope>NUCLEOTIDE SEQUENCE [LARGE SCALE GENOMIC DNA]</scope>
    <source>
        <strain evidence="12 13">NCTC10717</strain>
    </source>
</reference>
<feature type="domain" description="MsrB" evidence="11">
    <location>
        <begin position="189"/>
        <end position="312"/>
    </location>
</feature>
<comment type="similarity">
    <text evidence="10">Belongs to the MsrA Met sulfoxide reductase family.</text>
</comment>
<comment type="similarity">
    <text evidence="2">In the N-terminal section; belongs to the MsrA Met sulfoxide reductase family.</text>
</comment>
<dbReference type="InterPro" id="IPR002579">
    <property type="entry name" value="Met_Sox_Rdtase_MsrB_dom"/>
</dbReference>
<dbReference type="GO" id="GO:0008113">
    <property type="term" value="F:peptide-methionine (S)-S-oxide reductase activity"/>
    <property type="evidence" value="ECO:0007669"/>
    <property type="project" value="UniProtKB-UniRule"/>
</dbReference>
<proteinExistence type="inferred from homology"/>
<dbReference type="GO" id="GO:0006979">
    <property type="term" value="P:response to oxidative stress"/>
    <property type="evidence" value="ECO:0007669"/>
    <property type="project" value="InterPro"/>
</dbReference>
<dbReference type="SUPFAM" id="SSF55068">
    <property type="entry name" value="Peptide methionine sulfoxide reductase"/>
    <property type="match status" value="1"/>
</dbReference>
<comment type="catalytic activity">
    <reaction evidence="8 10">
        <text>[thioredoxin]-disulfide + L-methionine + H2O = L-methionine (S)-S-oxide + [thioredoxin]-dithiol</text>
        <dbReference type="Rhea" id="RHEA:19993"/>
        <dbReference type="Rhea" id="RHEA-COMP:10698"/>
        <dbReference type="Rhea" id="RHEA-COMP:10700"/>
        <dbReference type="ChEBI" id="CHEBI:15377"/>
        <dbReference type="ChEBI" id="CHEBI:29950"/>
        <dbReference type="ChEBI" id="CHEBI:50058"/>
        <dbReference type="ChEBI" id="CHEBI:57844"/>
        <dbReference type="ChEBI" id="CHEBI:58772"/>
        <dbReference type="EC" id="1.8.4.11"/>
    </reaction>
</comment>
<dbReference type="Gene3D" id="3.30.1060.10">
    <property type="entry name" value="Peptide methionine sulphoxide reductase MsrA"/>
    <property type="match status" value="1"/>
</dbReference>
<dbReference type="PANTHER" id="PTHR10173">
    <property type="entry name" value="METHIONINE SULFOXIDE REDUCTASE"/>
    <property type="match status" value="1"/>
</dbReference>
<dbReference type="InterPro" id="IPR002569">
    <property type="entry name" value="Met_Sox_Rdtase_MsrA_dom"/>
</dbReference>
<dbReference type="Pfam" id="PF01625">
    <property type="entry name" value="PMSR"/>
    <property type="match status" value="1"/>
</dbReference>
<feature type="active site" evidence="10">
    <location>
        <position position="11"/>
    </location>
</feature>
<comment type="catalytic activity">
    <reaction evidence="7 9">
        <text>L-methionyl-[protein] + [thioredoxin]-disulfide + H2O = L-methionyl-(R)-S-oxide-[protein] + [thioredoxin]-dithiol</text>
        <dbReference type="Rhea" id="RHEA:24164"/>
        <dbReference type="Rhea" id="RHEA-COMP:10698"/>
        <dbReference type="Rhea" id="RHEA-COMP:10700"/>
        <dbReference type="Rhea" id="RHEA-COMP:12313"/>
        <dbReference type="Rhea" id="RHEA-COMP:12314"/>
        <dbReference type="ChEBI" id="CHEBI:15377"/>
        <dbReference type="ChEBI" id="CHEBI:16044"/>
        <dbReference type="ChEBI" id="CHEBI:29950"/>
        <dbReference type="ChEBI" id="CHEBI:45764"/>
        <dbReference type="ChEBI" id="CHEBI:50058"/>
        <dbReference type="EC" id="1.8.4.12"/>
    </reaction>
</comment>
<dbReference type="EC" id="1.8.4.11" evidence="10"/>
<evidence type="ECO:0000256" key="4">
    <source>
        <dbReference type="ARBA" id="ARBA00023268"/>
    </source>
</evidence>
<dbReference type="NCBIfam" id="TIGR00357">
    <property type="entry name" value="peptide-methionine (R)-S-oxide reductase MsrB"/>
    <property type="match status" value="1"/>
</dbReference>
<dbReference type="EC" id="1.8.4.12" evidence="9"/>
<evidence type="ECO:0000313" key="12">
    <source>
        <dbReference type="EMBL" id="SUO98368.1"/>
    </source>
</evidence>
<evidence type="ECO:0000256" key="3">
    <source>
        <dbReference type="ARBA" id="ARBA00023002"/>
    </source>
</evidence>
<evidence type="ECO:0000256" key="2">
    <source>
        <dbReference type="ARBA" id="ARBA00011017"/>
    </source>
</evidence>
<gene>
    <name evidence="12" type="primary">msrAB_2</name>
    <name evidence="10" type="synonym">msrA</name>
    <name evidence="9" type="synonym">msrB</name>
    <name evidence="12" type="ORF">NCTC10717_02113</name>
</gene>
<evidence type="ECO:0000256" key="9">
    <source>
        <dbReference type="HAMAP-Rule" id="MF_01400"/>
    </source>
</evidence>
<keyword evidence="4" id="KW-0511">Multifunctional enzyme</keyword>
<evidence type="ECO:0000256" key="6">
    <source>
        <dbReference type="ARBA" id="ARBA00047806"/>
    </source>
</evidence>
<keyword evidence="13" id="KW-1185">Reference proteome</keyword>
<sequence length="332" mass="36708">MQKTIYFAGGCFWGVDAYFARIEGVVQTQSGYANGNTVNPSYEQVRSGATEAAETVKIDYDDSRISLGELLQYLFRIIEPTSLNKQGADVGTMYRVGVYYEDAADQAVIARALARLQSDYAEPLVVENLPLGNFYRAEEYHQDYLDKNPNGYCHVNLGIAATPLSHAEQVRAQEAQIAVDGAAYHKPEAEGLKAQLSDLQWQVTQEEATERPFSHEYDQLTQEGIYVDIVSGEPLFSSADKYDAGCGWPSFTRPITEAVITEHEDLSLSRVRTEVRSRAADSHLGHVFEDGPQAMGGLRYCINGASLKFIPYDEMDAAGYGAFKAAVRRHGS</sequence>
<dbReference type="EMBL" id="UHIA01000004">
    <property type="protein sequence ID" value="SUO98368.1"/>
    <property type="molecule type" value="Genomic_DNA"/>
</dbReference>
<feature type="active site" description="Nucleophile" evidence="9">
    <location>
        <position position="301"/>
    </location>
</feature>
<dbReference type="GO" id="GO:0030091">
    <property type="term" value="P:protein repair"/>
    <property type="evidence" value="ECO:0007669"/>
    <property type="project" value="InterPro"/>
</dbReference>
<dbReference type="GO" id="GO:0033743">
    <property type="term" value="F:peptide-methionine (R)-S-oxide reductase activity"/>
    <property type="evidence" value="ECO:0007669"/>
    <property type="project" value="UniProtKB-UniRule"/>
</dbReference>
<comment type="similarity">
    <text evidence="1">In the C-terminal section; belongs to the MsrB Met sulfoxide reductase family.</text>
</comment>
<dbReference type="InterPro" id="IPR011057">
    <property type="entry name" value="Mss4-like_sf"/>
</dbReference>
<name>A0A380N1F1_9GAMM</name>
<evidence type="ECO:0000256" key="10">
    <source>
        <dbReference type="HAMAP-Rule" id="MF_01401"/>
    </source>
</evidence>
<dbReference type="HAMAP" id="MF_01401">
    <property type="entry name" value="MsrA"/>
    <property type="match status" value="1"/>
</dbReference>
<comment type="caution">
    <text evidence="9">Lacks conserved residue(s) required for the propagation of feature annotation.</text>
</comment>
<accession>A0A380N1F1</accession>
<dbReference type="Proteomes" id="UP000254575">
    <property type="component" value="Unassembled WGS sequence"/>
</dbReference>
<comment type="function">
    <text evidence="5 10">Has an important function as a repair enzyme for proteins that have been inactivated by oxidation. Catalyzes the reversible oxidation-reduction of methionine sulfoxide in proteins to methionine.</text>
</comment>
<dbReference type="NCBIfam" id="TIGR00401">
    <property type="entry name" value="msrA"/>
    <property type="match status" value="1"/>
</dbReference>
<dbReference type="Gene3D" id="2.170.150.20">
    <property type="entry name" value="Peptide methionine sulfoxide reductase"/>
    <property type="match status" value="1"/>
</dbReference>
<comment type="catalytic activity">
    <reaction evidence="6 10">
        <text>L-methionyl-[protein] + [thioredoxin]-disulfide + H2O = L-methionyl-(S)-S-oxide-[protein] + [thioredoxin]-dithiol</text>
        <dbReference type="Rhea" id="RHEA:14217"/>
        <dbReference type="Rhea" id="RHEA-COMP:10698"/>
        <dbReference type="Rhea" id="RHEA-COMP:10700"/>
        <dbReference type="Rhea" id="RHEA-COMP:12313"/>
        <dbReference type="Rhea" id="RHEA-COMP:12315"/>
        <dbReference type="ChEBI" id="CHEBI:15377"/>
        <dbReference type="ChEBI" id="CHEBI:16044"/>
        <dbReference type="ChEBI" id="CHEBI:29950"/>
        <dbReference type="ChEBI" id="CHEBI:44120"/>
        <dbReference type="ChEBI" id="CHEBI:50058"/>
        <dbReference type="EC" id="1.8.4.11"/>
    </reaction>
</comment>